<evidence type="ECO:0000313" key="2">
    <source>
        <dbReference type="WBParaSite" id="jg18738"/>
    </source>
</evidence>
<name>A0A915DDJ4_9BILA</name>
<proteinExistence type="predicted"/>
<accession>A0A915DDJ4</accession>
<protein>
    <submittedName>
        <fullName evidence="2">Uncharacterized protein</fullName>
    </submittedName>
</protein>
<evidence type="ECO:0000313" key="1">
    <source>
        <dbReference type="Proteomes" id="UP000887574"/>
    </source>
</evidence>
<sequence>MDNTISPSSSSSLLCVPLKYWLKRKEKASFRGQIDVAHKEAEHNKLHNVVSHLKFIRKKKKLRQIHNRSASQRRSVGSVLKLAAGLDAELEGEIKTIIVQMTQIRQQIQSTQAYIEYFEPPMQSEPSLHWEVKWADGSHDYHECRIPRTFFN</sequence>
<dbReference type="AlphaFoldDB" id="A0A915DDJ4"/>
<dbReference type="WBParaSite" id="jg18738">
    <property type="protein sequence ID" value="jg18738"/>
    <property type="gene ID" value="jg18738"/>
</dbReference>
<organism evidence="1 2">
    <name type="scientific">Ditylenchus dipsaci</name>
    <dbReference type="NCBI Taxonomy" id="166011"/>
    <lineage>
        <taxon>Eukaryota</taxon>
        <taxon>Metazoa</taxon>
        <taxon>Ecdysozoa</taxon>
        <taxon>Nematoda</taxon>
        <taxon>Chromadorea</taxon>
        <taxon>Rhabditida</taxon>
        <taxon>Tylenchina</taxon>
        <taxon>Tylenchomorpha</taxon>
        <taxon>Sphaerularioidea</taxon>
        <taxon>Anguinidae</taxon>
        <taxon>Anguininae</taxon>
        <taxon>Ditylenchus</taxon>
    </lineage>
</organism>
<reference evidence="2" key="1">
    <citation type="submission" date="2022-11" db="UniProtKB">
        <authorList>
            <consortium name="WormBaseParasite"/>
        </authorList>
    </citation>
    <scope>IDENTIFICATION</scope>
</reference>
<keyword evidence="1" id="KW-1185">Reference proteome</keyword>
<dbReference type="Proteomes" id="UP000887574">
    <property type="component" value="Unplaced"/>
</dbReference>